<dbReference type="AlphaFoldDB" id="A0A4U5JF72"/>
<organism evidence="2 3">
    <name type="scientific">Natronomonas salsuginis</name>
    <dbReference type="NCBI Taxonomy" id="2217661"/>
    <lineage>
        <taxon>Archaea</taxon>
        <taxon>Methanobacteriati</taxon>
        <taxon>Methanobacteriota</taxon>
        <taxon>Stenosarchaea group</taxon>
        <taxon>Halobacteria</taxon>
        <taxon>Halobacteriales</taxon>
        <taxon>Natronomonadaceae</taxon>
        <taxon>Natronomonas</taxon>
    </lineage>
</organism>
<name>A0A4U5JF72_9EURY</name>
<dbReference type="EMBL" id="QKNX01000001">
    <property type="protein sequence ID" value="TKR27824.1"/>
    <property type="molecule type" value="Genomic_DNA"/>
</dbReference>
<evidence type="ECO:0000313" key="3">
    <source>
        <dbReference type="Proteomes" id="UP000308037"/>
    </source>
</evidence>
<gene>
    <name evidence="2" type="ORF">DM868_01680</name>
</gene>
<accession>A0A4U5JF72</accession>
<dbReference type="RefSeq" id="WP_137275124.1">
    <property type="nucleotide sequence ID" value="NZ_QKNX01000001.1"/>
</dbReference>
<keyword evidence="1" id="KW-0812">Transmembrane</keyword>
<feature type="transmembrane region" description="Helical" evidence="1">
    <location>
        <begin position="65"/>
        <end position="89"/>
    </location>
</feature>
<feature type="transmembrane region" description="Helical" evidence="1">
    <location>
        <begin position="13"/>
        <end position="31"/>
    </location>
</feature>
<dbReference type="Proteomes" id="UP000308037">
    <property type="component" value="Unassembled WGS sequence"/>
</dbReference>
<keyword evidence="1" id="KW-1133">Transmembrane helix</keyword>
<keyword evidence="3" id="KW-1185">Reference proteome</keyword>
<evidence type="ECO:0000313" key="2">
    <source>
        <dbReference type="EMBL" id="TKR27824.1"/>
    </source>
</evidence>
<sequence>MYLLHSGHQFYESVLILTFAVVVLASAFALTRDGWSRVGALLGAAMIAGGTRVGVEALGTHAHGLFHLLGHGLELSLIVTSVLAVYYALDARSATDLVSE</sequence>
<comment type="caution">
    <text evidence="2">The sequence shown here is derived from an EMBL/GenBank/DDBJ whole genome shotgun (WGS) entry which is preliminary data.</text>
</comment>
<proteinExistence type="predicted"/>
<protein>
    <submittedName>
        <fullName evidence="2">Uncharacterized protein</fullName>
    </submittedName>
</protein>
<feature type="transmembrane region" description="Helical" evidence="1">
    <location>
        <begin position="38"/>
        <end position="59"/>
    </location>
</feature>
<evidence type="ECO:0000256" key="1">
    <source>
        <dbReference type="SAM" id="Phobius"/>
    </source>
</evidence>
<reference evidence="2 3" key="1">
    <citation type="submission" date="2019-04" db="EMBL/GenBank/DDBJ databases">
        <title>Natronomonas sp. F20-122 a newhaloarchaeon isolated from a saline saltern of Isla Bacuta, Huelva, Spain.</title>
        <authorList>
            <person name="Duran-Viseras A."/>
            <person name="Sanchez-Porro C."/>
            <person name="Ventosa A."/>
        </authorList>
    </citation>
    <scope>NUCLEOTIDE SEQUENCE [LARGE SCALE GENOMIC DNA]</scope>
    <source>
        <strain evidence="2 3">F20-122</strain>
    </source>
</reference>
<keyword evidence="1" id="KW-0472">Membrane</keyword>